<keyword evidence="2" id="KW-0472">Membrane</keyword>
<dbReference type="InterPro" id="IPR025646">
    <property type="entry name" value="DUF4350"/>
</dbReference>
<evidence type="ECO:0000313" key="4">
    <source>
        <dbReference type="EMBL" id="MBT0994638.1"/>
    </source>
</evidence>
<proteinExistence type="predicted"/>
<evidence type="ECO:0000259" key="3">
    <source>
        <dbReference type="Pfam" id="PF14258"/>
    </source>
</evidence>
<reference evidence="4 5" key="1">
    <citation type="submission" date="2021-05" db="EMBL/GenBank/DDBJ databases">
        <title>Description of Cellulomonas sp. DKR-3 sp. nov.</title>
        <authorList>
            <person name="Dahal R.H."/>
            <person name="Chaudhary D.K."/>
        </authorList>
    </citation>
    <scope>NUCLEOTIDE SEQUENCE [LARGE SCALE GENOMIC DNA]</scope>
    <source>
        <strain evidence="4 5">DKR-3</strain>
    </source>
</reference>
<accession>A0ABS5TZQ2</accession>
<dbReference type="Pfam" id="PF14258">
    <property type="entry name" value="DUF4350"/>
    <property type="match status" value="1"/>
</dbReference>
<evidence type="ECO:0000313" key="5">
    <source>
        <dbReference type="Proteomes" id="UP000722125"/>
    </source>
</evidence>
<keyword evidence="2" id="KW-0812">Transmembrane</keyword>
<dbReference type="Proteomes" id="UP000722125">
    <property type="component" value="Unassembled WGS sequence"/>
</dbReference>
<sequence>MSTGPGGDTTTVAGTATTDPQVGVVGDGTTTRSRATSRWRRLRVPLAIVAALVVIGLLAALPEPRRSALPLAPDNPQPGGARAVAQILGRHGVDVHLVRRFDDVLAADAPGVTVLVVGDRDLGDAQLDALPGLRSDLVLLEAPWAAEAVAGITSAWSGSTAGPRTAQCSDEDALAAGEIVSSGSLAAPPDATVCFPAVEGLPDEGTYVVTEADGRRVAALAGSDLLTNEHLATAGNAALALRVLGRTPELVWYIPSLDDPYGGPGSDEAALTSTMPPWVGPLAWQLLLVVVVAGVWRGRRLGPLVTEHLPVVVRAGEATRGRGRLYRRARAHGHAGAALRAAAATRCAARLGLPRAAAAPEVVTAIAHATGRREDAVEALLYGPPPADDRGLALLARDLDDLESEVHRP</sequence>
<dbReference type="EMBL" id="JAHBOH010000001">
    <property type="protein sequence ID" value="MBT0994638.1"/>
    <property type="molecule type" value="Genomic_DNA"/>
</dbReference>
<feature type="domain" description="DUF4350" evidence="3">
    <location>
        <begin position="73"/>
        <end position="244"/>
    </location>
</feature>
<evidence type="ECO:0000256" key="2">
    <source>
        <dbReference type="SAM" id="Phobius"/>
    </source>
</evidence>
<keyword evidence="2" id="KW-1133">Transmembrane helix</keyword>
<comment type="caution">
    <text evidence="4">The sequence shown here is derived from an EMBL/GenBank/DDBJ whole genome shotgun (WGS) entry which is preliminary data.</text>
</comment>
<dbReference type="RefSeq" id="WP_214349934.1">
    <property type="nucleotide sequence ID" value="NZ_JAHBOH010000001.1"/>
</dbReference>
<protein>
    <submittedName>
        <fullName evidence="4">DUF4350 domain-containing protein</fullName>
    </submittedName>
</protein>
<gene>
    <name evidence="4" type="ORF">KIN34_10095</name>
</gene>
<organism evidence="4 5">
    <name type="scientific">Cellulomonas fulva</name>
    <dbReference type="NCBI Taxonomy" id="2835530"/>
    <lineage>
        <taxon>Bacteria</taxon>
        <taxon>Bacillati</taxon>
        <taxon>Actinomycetota</taxon>
        <taxon>Actinomycetes</taxon>
        <taxon>Micrococcales</taxon>
        <taxon>Cellulomonadaceae</taxon>
        <taxon>Cellulomonas</taxon>
    </lineage>
</organism>
<feature type="region of interest" description="Disordered" evidence="1">
    <location>
        <begin position="1"/>
        <end position="31"/>
    </location>
</feature>
<feature type="transmembrane region" description="Helical" evidence="2">
    <location>
        <begin position="42"/>
        <end position="61"/>
    </location>
</feature>
<evidence type="ECO:0000256" key="1">
    <source>
        <dbReference type="SAM" id="MobiDB-lite"/>
    </source>
</evidence>
<feature type="compositionally biased region" description="Low complexity" evidence="1">
    <location>
        <begin position="8"/>
        <end position="20"/>
    </location>
</feature>
<name>A0ABS5TZQ2_9CELL</name>
<keyword evidence="5" id="KW-1185">Reference proteome</keyword>